<dbReference type="GO" id="GO:0051321">
    <property type="term" value="P:meiotic cell cycle"/>
    <property type="evidence" value="ECO:0007669"/>
    <property type="project" value="UniProtKB-UniRule"/>
</dbReference>
<feature type="compositionally biased region" description="Basic and acidic residues" evidence="3">
    <location>
        <begin position="171"/>
        <end position="193"/>
    </location>
</feature>
<keyword evidence="2 4" id="KW-0732">Signal</keyword>
<dbReference type="GO" id="GO:0038202">
    <property type="term" value="P:TORC1 signaling"/>
    <property type="evidence" value="ECO:0007669"/>
    <property type="project" value="TreeGrafter"/>
</dbReference>
<gene>
    <name evidence="6" type="ORF">D9611_001749</name>
</gene>
<dbReference type="AlphaFoldDB" id="A0A8H5CJJ3"/>
<dbReference type="Pfam" id="PF03666">
    <property type="entry name" value="NPR3"/>
    <property type="match status" value="1"/>
</dbReference>
<evidence type="ECO:0000256" key="3">
    <source>
        <dbReference type="SAM" id="MobiDB-lite"/>
    </source>
</evidence>
<dbReference type="GO" id="GO:0010508">
    <property type="term" value="P:positive regulation of autophagy"/>
    <property type="evidence" value="ECO:0007669"/>
    <property type="project" value="TreeGrafter"/>
</dbReference>
<evidence type="ECO:0000313" key="6">
    <source>
        <dbReference type="EMBL" id="KAF5341812.1"/>
    </source>
</evidence>
<dbReference type="EMBL" id="JAACJK010000001">
    <property type="protein sequence ID" value="KAF5341812.1"/>
    <property type="molecule type" value="Genomic_DNA"/>
</dbReference>
<dbReference type="GO" id="GO:0005774">
    <property type="term" value="C:vacuolar membrane"/>
    <property type="evidence" value="ECO:0007669"/>
    <property type="project" value="UniProtKB-SubCell"/>
</dbReference>
<dbReference type="InterPro" id="IPR056603">
    <property type="entry name" value="HTH_NPRL3"/>
</dbReference>
<comment type="function">
    <text evidence="2">Mediates inactivation of the TORC1 complex in response to amino acid starvation. Required for meiotic nuclear division.</text>
</comment>
<feature type="chain" id="PRO_5034588016" description="Nitrogen permease regulator 3" evidence="4">
    <location>
        <begin position="18"/>
        <end position="887"/>
    </location>
</feature>
<reference evidence="6 7" key="1">
    <citation type="journal article" date="2020" name="ISME J.">
        <title>Uncovering the hidden diversity of litter-decomposition mechanisms in mushroom-forming fungi.</title>
        <authorList>
            <person name="Floudas D."/>
            <person name="Bentzer J."/>
            <person name="Ahren D."/>
            <person name="Johansson T."/>
            <person name="Persson P."/>
            <person name="Tunlid A."/>
        </authorList>
    </citation>
    <scope>NUCLEOTIDE SEQUENCE [LARGE SCALE GENOMIC DNA]</scope>
    <source>
        <strain evidence="6 7">CBS 175.51</strain>
    </source>
</reference>
<dbReference type="OrthoDB" id="18648at2759"/>
<keyword evidence="2" id="KW-0469">Meiosis</keyword>
<organism evidence="6 7">
    <name type="scientific">Ephemerocybe angulata</name>
    <dbReference type="NCBI Taxonomy" id="980116"/>
    <lineage>
        <taxon>Eukaryota</taxon>
        <taxon>Fungi</taxon>
        <taxon>Dikarya</taxon>
        <taxon>Basidiomycota</taxon>
        <taxon>Agaricomycotina</taxon>
        <taxon>Agaricomycetes</taxon>
        <taxon>Agaricomycetidae</taxon>
        <taxon>Agaricales</taxon>
        <taxon>Agaricineae</taxon>
        <taxon>Psathyrellaceae</taxon>
        <taxon>Ephemerocybe</taxon>
    </lineage>
</organism>
<feature type="domain" description="GATOR1 complex protein NPRL3 C-terminal HTH" evidence="5">
    <location>
        <begin position="819"/>
        <end position="880"/>
    </location>
</feature>
<feature type="compositionally biased region" description="Polar residues" evidence="3">
    <location>
        <begin position="217"/>
        <end position="235"/>
    </location>
</feature>
<protein>
    <recommendedName>
        <fullName evidence="2">Nitrogen permease regulator 3</fullName>
    </recommendedName>
    <alternativeName>
        <fullName evidence="2">Required for meiotic nuclear division protein 11</fullName>
    </alternativeName>
</protein>
<dbReference type="Pfam" id="PF24064">
    <property type="entry name" value="HTH_NPRL3"/>
    <property type="match status" value="1"/>
</dbReference>
<evidence type="ECO:0000256" key="2">
    <source>
        <dbReference type="RuleBase" id="RU368069"/>
    </source>
</evidence>
<dbReference type="GO" id="GO:0034198">
    <property type="term" value="P:cellular response to amino acid starvation"/>
    <property type="evidence" value="ECO:0007669"/>
    <property type="project" value="TreeGrafter"/>
</dbReference>
<dbReference type="PANTHER" id="PTHR13153:SF5">
    <property type="entry name" value="GATOR COMPLEX PROTEIN NPRL3"/>
    <property type="match status" value="1"/>
</dbReference>
<dbReference type="Proteomes" id="UP000541558">
    <property type="component" value="Unassembled WGS sequence"/>
</dbReference>
<dbReference type="GO" id="GO:1904262">
    <property type="term" value="P:negative regulation of TORC1 signaling"/>
    <property type="evidence" value="ECO:0007669"/>
    <property type="project" value="TreeGrafter"/>
</dbReference>
<feature type="signal peptide" evidence="4">
    <location>
        <begin position="1"/>
        <end position="17"/>
    </location>
</feature>
<dbReference type="GO" id="GO:1990130">
    <property type="term" value="C:GATOR1 complex"/>
    <property type="evidence" value="ECO:0007669"/>
    <property type="project" value="TreeGrafter"/>
</dbReference>
<comment type="caution">
    <text evidence="6">The sequence shown here is derived from an EMBL/GenBank/DDBJ whole genome shotgun (WGS) entry which is preliminary data.</text>
</comment>
<dbReference type="InterPro" id="IPR005365">
    <property type="entry name" value="Npr3"/>
</dbReference>
<evidence type="ECO:0000313" key="7">
    <source>
        <dbReference type="Proteomes" id="UP000541558"/>
    </source>
</evidence>
<evidence type="ECO:0000259" key="5">
    <source>
        <dbReference type="Pfam" id="PF24064"/>
    </source>
</evidence>
<name>A0A8H5CJJ3_9AGAR</name>
<dbReference type="PANTHER" id="PTHR13153">
    <property type="entry name" value="CGTHBA PROTEIN -14 GENE PROTEIN"/>
    <property type="match status" value="1"/>
</dbReference>
<evidence type="ECO:0000256" key="1">
    <source>
        <dbReference type="ARBA" id="ARBA00010546"/>
    </source>
</evidence>
<proteinExistence type="inferred from homology"/>
<feature type="compositionally biased region" description="Acidic residues" evidence="3">
    <location>
        <begin position="670"/>
        <end position="679"/>
    </location>
</feature>
<keyword evidence="7" id="KW-1185">Reference proteome</keyword>
<evidence type="ECO:0000256" key="4">
    <source>
        <dbReference type="SAM" id="SignalP"/>
    </source>
</evidence>
<feature type="compositionally biased region" description="Polar residues" evidence="3">
    <location>
        <begin position="680"/>
        <end position="694"/>
    </location>
</feature>
<accession>A0A8H5CJJ3</accession>
<feature type="region of interest" description="Disordered" evidence="3">
    <location>
        <begin position="629"/>
        <end position="694"/>
    </location>
</feature>
<sequence>MAETLLAIVLVTTSAKGANLVFRWPPIPAASPRLCRPKPDNQVFISQLDNPWRASLSHQSHSFATGNGNGAGVDDVDERDYARDPEYCWQRPGARSPPPESSWSRKEDPYEYMLGYSCEFLATLLCPQRSMCHQRFELVVDDLAFIGHPVCAAEELGGGGGSGSTTVKWSFKQEKVKPNSRGRDVDGKPERKAIPTGSIGHHLGTAPGYDSYHNHYPNHQQVHSHPPSNTTSQAGSPEKPDRSVSVGPSPAGSPSSAWLAKFQLVLVLDLPDPSSSASGNVAKYFDIIYEQIAFTFTAVLFQEQVRENFVERECDALISLQESLLKNEQPYETFVQHALQTSSIAAAMKTVYESIKARSIAYISLNAIPLELQLPPYLDDLLHSDGDNTHDLDFIERPDDEAMQNWGPELRFGWKLPGLAPWKSLLLLEGENDLEDPFLSLRGGGAGTANLSGDEKTMAESLVRFLETANTTLSLADMGKWLDWDLEEQVYPVVRWLVLHRKAKIVDRVHSRLKTIFALPAQFSEPLPKLIEEFRIQFAHPEIPPLPNILAAISASLANKDKDQTRKKGREKINHFFASVVKKKELISMYHDVVVWMLKRDMLVTLHVRVRIVATRDLKMKVFEARERARARRAMRPRANESGQWKGKARGRGPGGRPLRRRSGVHQLEFDEFDEDEDQSAGSGSNKTPSGLTAWMSLSPQKRNMVSSLQARGRAPAKNLSLGMGLGGNLRRLSSADSRKTNISELVIQEEDDGDLSEMRMNTFGDEDDVDFTPADDEKEDALVEEIEGEEDETDYMDSEPEGDDAFAASIIKDPGRATPKERRWLNAMSDNITDLAIVKRFDQINQYFDGKTSGDEILYRAEIDRQQLRVILGNYAQYLQIFLHPS</sequence>
<feature type="region of interest" description="Disordered" evidence="3">
    <location>
        <begin position="155"/>
        <end position="251"/>
    </location>
</feature>
<comment type="similarity">
    <text evidence="1 2">Belongs to the NPR3 family.</text>
</comment>
<comment type="subcellular location">
    <subcellularLocation>
        <location evidence="2">Vacuole membrane</location>
        <topology evidence="2">Peripheral membrane protein</topology>
    </subcellularLocation>
</comment>